<protein>
    <recommendedName>
        <fullName evidence="1">Ubiquitin carboxyl-terminal hydrolase</fullName>
        <ecNumber evidence="1">3.4.19.12</ecNumber>
    </recommendedName>
</protein>
<dbReference type="GO" id="GO:0016579">
    <property type="term" value="P:protein deubiquitination"/>
    <property type="evidence" value="ECO:0007669"/>
    <property type="project" value="InterPro"/>
</dbReference>
<feature type="compositionally biased region" description="Low complexity" evidence="2">
    <location>
        <begin position="284"/>
        <end position="293"/>
    </location>
</feature>
<gene>
    <name evidence="4" type="ORF">ECRASSUSDP1_LOCUS28654</name>
</gene>
<dbReference type="PANTHER" id="PTHR21646">
    <property type="entry name" value="UBIQUITIN CARBOXYL-TERMINAL HYDROLASE"/>
    <property type="match status" value="1"/>
</dbReference>
<comment type="catalytic activity">
    <reaction evidence="1">
        <text>Thiol-dependent hydrolysis of ester, thioester, amide, peptide and isopeptide bonds formed by the C-terminal Gly of ubiquitin (a 76-residue protein attached to proteins as an intracellular targeting signal).</text>
        <dbReference type="EC" id="3.4.19.12"/>
    </reaction>
</comment>
<dbReference type="PANTHER" id="PTHR21646:SF39">
    <property type="entry name" value="UBIQUITIN CARBOXYL-TERMINAL HYDROLASE 16"/>
    <property type="match status" value="1"/>
</dbReference>
<feature type="compositionally biased region" description="Basic and acidic residues" evidence="2">
    <location>
        <begin position="443"/>
        <end position="461"/>
    </location>
</feature>
<accession>A0AAD1Y9F6</accession>
<feature type="compositionally biased region" description="Basic residues" evidence="2">
    <location>
        <begin position="296"/>
        <end position="319"/>
    </location>
</feature>
<organism evidence="4 5">
    <name type="scientific">Euplotes crassus</name>
    <dbReference type="NCBI Taxonomy" id="5936"/>
    <lineage>
        <taxon>Eukaryota</taxon>
        <taxon>Sar</taxon>
        <taxon>Alveolata</taxon>
        <taxon>Ciliophora</taxon>
        <taxon>Intramacronucleata</taxon>
        <taxon>Spirotrichea</taxon>
        <taxon>Hypotrichia</taxon>
        <taxon>Euplotida</taxon>
        <taxon>Euplotidae</taxon>
        <taxon>Moneuplotes</taxon>
    </lineage>
</organism>
<feature type="compositionally biased region" description="Basic and acidic residues" evidence="2">
    <location>
        <begin position="61"/>
        <end position="84"/>
    </location>
</feature>
<evidence type="ECO:0000256" key="1">
    <source>
        <dbReference type="RuleBase" id="RU366025"/>
    </source>
</evidence>
<dbReference type="EC" id="3.4.19.12" evidence="1"/>
<feature type="region of interest" description="Disordered" evidence="2">
    <location>
        <begin position="20"/>
        <end position="86"/>
    </location>
</feature>
<keyword evidence="1" id="KW-0378">Hydrolase</keyword>
<feature type="region of interest" description="Disordered" evidence="2">
    <location>
        <begin position="382"/>
        <end position="493"/>
    </location>
</feature>
<dbReference type="InterPro" id="IPR028889">
    <property type="entry name" value="USP"/>
</dbReference>
<reference evidence="4" key="1">
    <citation type="submission" date="2023-07" db="EMBL/GenBank/DDBJ databases">
        <authorList>
            <consortium name="AG Swart"/>
            <person name="Singh M."/>
            <person name="Singh A."/>
            <person name="Seah K."/>
            <person name="Emmerich C."/>
        </authorList>
    </citation>
    <scope>NUCLEOTIDE SEQUENCE</scope>
    <source>
        <strain evidence="4">DP1</strain>
    </source>
</reference>
<evidence type="ECO:0000313" key="5">
    <source>
        <dbReference type="Proteomes" id="UP001295684"/>
    </source>
</evidence>
<evidence type="ECO:0000256" key="2">
    <source>
        <dbReference type="SAM" id="MobiDB-lite"/>
    </source>
</evidence>
<feature type="compositionally biased region" description="Polar residues" evidence="2">
    <location>
        <begin position="321"/>
        <end position="331"/>
    </location>
</feature>
<dbReference type="EMBL" id="CAMPGE010029546">
    <property type="protein sequence ID" value="CAI2387027.1"/>
    <property type="molecule type" value="Genomic_DNA"/>
</dbReference>
<dbReference type="InterPro" id="IPR050185">
    <property type="entry name" value="Ub_carboxyl-term_hydrolase"/>
</dbReference>
<dbReference type="InterPro" id="IPR001394">
    <property type="entry name" value="Peptidase_C19_UCH"/>
</dbReference>
<feature type="compositionally biased region" description="Acidic residues" evidence="2">
    <location>
        <begin position="384"/>
        <end position="399"/>
    </location>
</feature>
<dbReference type="PROSITE" id="PS00973">
    <property type="entry name" value="USP_2"/>
    <property type="match status" value="1"/>
</dbReference>
<evidence type="ECO:0000313" key="4">
    <source>
        <dbReference type="EMBL" id="CAI2387027.1"/>
    </source>
</evidence>
<feature type="domain" description="USP" evidence="3">
    <location>
        <begin position="128"/>
        <end position="761"/>
    </location>
</feature>
<dbReference type="Pfam" id="PF00443">
    <property type="entry name" value="UCH"/>
    <property type="match status" value="1"/>
</dbReference>
<keyword evidence="1" id="KW-0645">Protease</keyword>
<sequence length="765" mass="87378">MSESESVSCVGEITKRVKTLFAGDSETQASAEADLQSREDHKDNSEHAKHDQAPTNSCQNEEVKEELKEELKEEIKEEAKDDAKSVFLTETEEQKEARQQHEAIFNSIIDTVQTDYDEQTATELYSVRGMNNLGNTCFFNSVMQCLNSTKDLYFMMMDRSNGCYGKGYPVNNQFRKYLSGMRKKDSKAITPRGMLNAVARKYPRFGNGSQQDSHELLINLLDLLDSEATKKHKRSIVDKVFGGTFCNSVLCLSCKNVSRTVQRFTDIILDLNFQSGQGHRQHHNYNSSGYSYYPRKLTKRERKRQKNKKGRKGKNKNKNKYFQQHNHSTPAPTEVVAPTKKTKTLVEYLLTEDDLASQESAVDGMVYYKIRQDQTILELHPEQAEQDAEGDDEDGEDSLPELVDAPVDSPAEEIIKEHNDDKEHDYDKESEPKDSEGEWIVVDADKHDTKPEDIQQHHDGTLEPASNGEQHQIDQTDQQPYTNDTEHPHQDTEDADLMADVDCVDKDEAQPPEQISDQDQSPKSQQNSEDTVEVISKEELKQPDDSKQSLPDQPNANEVECTEGEAFARSNLDFDAFNYYEPFEKHLSLKGKAKAQSLDDALKFFTQSEHLTDGYYCQHCDGGNYSHPTKAVKRICFLKAPQNLVINIKRFVHSSFNVRKDSARVEFPLRFALDKFMVKETPVDIELQNNLESSVQPQNVYELYGVVCHSGSMAGGHYTCYVSFDCSEGKDWYYISDSHFQSVSESRVLKSEAYILFYRRIEFGQ</sequence>
<dbReference type="GO" id="GO:0006508">
    <property type="term" value="P:proteolysis"/>
    <property type="evidence" value="ECO:0007669"/>
    <property type="project" value="UniProtKB-KW"/>
</dbReference>
<dbReference type="GO" id="GO:0004843">
    <property type="term" value="F:cysteine-type deubiquitinase activity"/>
    <property type="evidence" value="ECO:0007669"/>
    <property type="project" value="UniProtKB-UniRule"/>
</dbReference>
<keyword evidence="5" id="KW-1185">Reference proteome</keyword>
<dbReference type="InterPro" id="IPR038765">
    <property type="entry name" value="Papain-like_cys_pep_sf"/>
</dbReference>
<feature type="compositionally biased region" description="Basic and acidic residues" evidence="2">
    <location>
        <begin position="413"/>
        <end position="436"/>
    </location>
</feature>
<proteinExistence type="inferred from homology"/>
<dbReference type="Gene3D" id="3.90.70.10">
    <property type="entry name" value="Cysteine proteinases"/>
    <property type="match status" value="2"/>
</dbReference>
<evidence type="ECO:0000259" key="3">
    <source>
        <dbReference type="PROSITE" id="PS50235"/>
    </source>
</evidence>
<dbReference type="InterPro" id="IPR018200">
    <property type="entry name" value="USP_CS"/>
</dbReference>
<dbReference type="Proteomes" id="UP001295684">
    <property type="component" value="Unassembled WGS sequence"/>
</dbReference>
<feature type="compositionally biased region" description="Polar residues" evidence="2">
    <location>
        <begin position="467"/>
        <end position="483"/>
    </location>
</feature>
<keyword evidence="1" id="KW-0833">Ubl conjugation pathway</keyword>
<feature type="compositionally biased region" description="Basic and acidic residues" evidence="2">
    <location>
        <begin position="35"/>
        <end position="52"/>
    </location>
</feature>
<feature type="region of interest" description="Disordered" evidence="2">
    <location>
        <begin position="277"/>
        <end position="337"/>
    </location>
</feature>
<comment type="caution">
    <text evidence="4">The sequence shown here is derived from an EMBL/GenBank/DDBJ whole genome shotgun (WGS) entry which is preliminary data.</text>
</comment>
<comment type="similarity">
    <text evidence="1">Belongs to the peptidase C19 family.</text>
</comment>
<dbReference type="PROSITE" id="PS50235">
    <property type="entry name" value="USP_3"/>
    <property type="match status" value="1"/>
</dbReference>
<dbReference type="PROSITE" id="PS00972">
    <property type="entry name" value="USP_1"/>
    <property type="match status" value="1"/>
</dbReference>
<feature type="compositionally biased region" description="Polar residues" evidence="2">
    <location>
        <begin position="513"/>
        <end position="529"/>
    </location>
</feature>
<name>A0AAD1Y9F6_EUPCR</name>
<dbReference type="SUPFAM" id="SSF54001">
    <property type="entry name" value="Cysteine proteinases"/>
    <property type="match status" value="1"/>
</dbReference>
<feature type="compositionally biased region" description="Basic and acidic residues" evidence="2">
    <location>
        <begin position="535"/>
        <end position="547"/>
    </location>
</feature>
<dbReference type="AlphaFoldDB" id="A0AAD1Y9F6"/>
<keyword evidence="1" id="KW-0788">Thiol protease</keyword>
<feature type="region of interest" description="Disordered" evidence="2">
    <location>
        <begin position="509"/>
        <end position="559"/>
    </location>
</feature>